<organism evidence="2 3">
    <name type="scientific">Peribacillus simplex</name>
    <dbReference type="NCBI Taxonomy" id="1478"/>
    <lineage>
        <taxon>Bacteria</taxon>
        <taxon>Bacillati</taxon>
        <taxon>Bacillota</taxon>
        <taxon>Bacilli</taxon>
        <taxon>Bacillales</taxon>
        <taxon>Bacillaceae</taxon>
        <taxon>Peribacillus</taxon>
    </lineage>
</organism>
<sequence length="52" mass="5768">MKYKNITIAGSGVLGSQIAFQAAFKGFNVSVYDINDEALERAKDRITNLKPY</sequence>
<reference evidence="2" key="1">
    <citation type="submission" date="2021-11" db="EMBL/GenBank/DDBJ databases">
        <authorList>
            <person name="Bulgarelli D."/>
        </authorList>
    </citation>
    <scope>NUCLEOTIDE SEQUENCE</scope>
    <source>
        <strain evidence="2">Bi133</strain>
    </source>
</reference>
<dbReference type="AlphaFoldDB" id="A0A9W4PAK3"/>
<dbReference type="Gene3D" id="3.40.50.720">
    <property type="entry name" value="NAD(P)-binding Rossmann-like Domain"/>
    <property type="match status" value="1"/>
</dbReference>
<accession>A0A9W4PAK3</accession>
<dbReference type="Proteomes" id="UP000789326">
    <property type="component" value="Unassembled WGS sequence"/>
</dbReference>
<evidence type="ECO:0000259" key="1">
    <source>
        <dbReference type="Pfam" id="PF02737"/>
    </source>
</evidence>
<protein>
    <submittedName>
        <fullName evidence="2">3-hydroxybutyryl-CoA dehydrogenase</fullName>
        <ecNumber evidence="2">1.1.1.157</ecNumber>
    </submittedName>
</protein>
<dbReference type="EMBL" id="CAKKMG010000002">
    <property type="protein sequence ID" value="CAH0131068.1"/>
    <property type="molecule type" value="Genomic_DNA"/>
</dbReference>
<dbReference type="EC" id="1.1.1.157" evidence="2"/>
<dbReference type="GO" id="GO:0070403">
    <property type="term" value="F:NAD+ binding"/>
    <property type="evidence" value="ECO:0007669"/>
    <property type="project" value="InterPro"/>
</dbReference>
<proteinExistence type="predicted"/>
<evidence type="ECO:0000313" key="3">
    <source>
        <dbReference type="Proteomes" id="UP000789326"/>
    </source>
</evidence>
<dbReference type="GO" id="GO:0006631">
    <property type="term" value="P:fatty acid metabolic process"/>
    <property type="evidence" value="ECO:0007669"/>
    <property type="project" value="InterPro"/>
</dbReference>
<evidence type="ECO:0000313" key="2">
    <source>
        <dbReference type="EMBL" id="CAH0131068.1"/>
    </source>
</evidence>
<name>A0A9W4PAK3_9BACI</name>
<dbReference type="GO" id="GO:0008691">
    <property type="term" value="F:3-hydroxybutyryl-CoA dehydrogenase activity"/>
    <property type="evidence" value="ECO:0007669"/>
    <property type="project" value="UniProtKB-EC"/>
</dbReference>
<keyword evidence="2" id="KW-0560">Oxidoreductase</keyword>
<feature type="domain" description="3-hydroxyacyl-CoA dehydrogenase NAD binding" evidence="1">
    <location>
        <begin position="5"/>
        <end position="48"/>
    </location>
</feature>
<dbReference type="InterPro" id="IPR006176">
    <property type="entry name" value="3-OHacyl-CoA_DH_NAD-bd"/>
</dbReference>
<gene>
    <name evidence="2" type="primary">mmgB_2</name>
    <name evidence="2" type="ORF">SRABI133_00234</name>
</gene>
<comment type="caution">
    <text evidence="2">The sequence shown here is derived from an EMBL/GenBank/DDBJ whole genome shotgun (WGS) entry which is preliminary data.</text>
</comment>
<dbReference type="Pfam" id="PF02737">
    <property type="entry name" value="3HCDH_N"/>
    <property type="match status" value="1"/>
</dbReference>
<dbReference type="InterPro" id="IPR036291">
    <property type="entry name" value="NAD(P)-bd_dom_sf"/>
</dbReference>
<dbReference type="SUPFAM" id="SSF51735">
    <property type="entry name" value="NAD(P)-binding Rossmann-fold domains"/>
    <property type="match status" value="1"/>
</dbReference>